<name>A0A843TDI0_COLES</name>
<dbReference type="EMBL" id="NMUH01000051">
    <property type="protein sequence ID" value="MQL69948.1"/>
    <property type="molecule type" value="Genomic_DNA"/>
</dbReference>
<keyword evidence="1" id="KW-0472">Membrane</keyword>
<protein>
    <submittedName>
        <fullName evidence="2">Uncharacterized protein</fullName>
    </submittedName>
</protein>
<reference evidence="2" key="1">
    <citation type="submission" date="2017-07" db="EMBL/GenBank/DDBJ databases">
        <title>Taro Niue Genome Assembly and Annotation.</title>
        <authorList>
            <person name="Atibalentja N."/>
            <person name="Keating K."/>
            <person name="Fields C.J."/>
        </authorList>
    </citation>
    <scope>NUCLEOTIDE SEQUENCE</scope>
    <source>
        <strain evidence="2">Niue_2</strain>
        <tissue evidence="2">Leaf</tissue>
    </source>
</reference>
<evidence type="ECO:0000256" key="1">
    <source>
        <dbReference type="SAM" id="Phobius"/>
    </source>
</evidence>
<gene>
    <name evidence="2" type="ORF">Taro_002250</name>
</gene>
<keyword evidence="1" id="KW-1133">Transmembrane helix</keyword>
<dbReference type="AlphaFoldDB" id="A0A843TDI0"/>
<comment type="caution">
    <text evidence="2">The sequence shown here is derived from an EMBL/GenBank/DDBJ whole genome shotgun (WGS) entry which is preliminary data.</text>
</comment>
<feature type="transmembrane region" description="Helical" evidence="1">
    <location>
        <begin position="254"/>
        <end position="275"/>
    </location>
</feature>
<feature type="transmembrane region" description="Helical" evidence="1">
    <location>
        <begin position="136"/>
        <end position="158"/>
    </location>
</feature>
<dbReference type="Proteomes" id="UP000652761">
    <property type="component" value="Unassembled WGS sequence"/>
</dbReference>
<feature type="transmembrane region" description="Helical" evidence="1">
    <location>
        <begin position="281"/>
        <end position="304"/>
    </location>
</feature>
<accession>A0A843TDI0</accession>
<keyword evidence="1" id="KW-0812">Transmembrane</keyword>
<sequence length="901" mass="97975">MGRPLSHSQGDKIALRAVGDSSPMGELPCFRNFWLCNACRSSDPWVAARPLGPLERVREVCSFAARFVRMPQVAVVAVPRAWRVWSLGVFMPWRRGWHWTRWQWLREPACGVSFTSAGLSVEPVEGVPALLALRHLSVVVVGLVLAGCELWLRCIAWLPSVLVRFPRTNSALVVLVEVLPGPACVASAVLLAAVPSLMECFVFISGHRCVALWFEVCHLVGLRSGSPRTALGTFGSFPSFSVALVGLRVPMARMVCFILAPCVLSQMVVWCASLRPSGGVIFPGVVFGLSWLLPSYCVSVALLCTDLFAWLARASVVPLALARQGVAAVFTLRAAESVFRSPLRWALCRLGPLVQLCVLRLECFSMLRVLVSQGLRPVWPVVPFQACGPLRVAFGVSLHRVLVLECFVFVPSGALVHCVVPWVAHGACDSTMCCAVCLFASFVRHFTTSLGVGGVELSASGDTCASPSLVVVPLPLRGDYFALSSFRVVVRGVGESGSRWQSLLSVRLVTVRPIGMLVLDHVVCRCCEVSSFGLTSDVFHVSVAVRHVVEHVVLAWLSATVHSVRFYWRQSELLTGVSRVSIGNCILCRVLPATEWVSGCTCGVVVPFGVPRVAGVSRRFLGLVLRLCLERVPGIEDLISLLLCWCRDSSVRHDIRGGVGPLGRDLIATRLAVGIRLSAWFLLCCPACSPGARHLRACPRTERLLPLPGTPILGSLLREHSRLRACYELTADRVDSGAEGKMVVWGSGNELFVELSCLGQDAEFVESRVGRSGVRPQLGQATVLHVLCVLGGSVSPSHGGGVCSGTGAYGFSTSRCVRGVPRVASAVCPTPLVYAGVMCVARPRLVVVALRWTVDPYWALFARLTPYFLQLWARHRRSSVSDGMRRRLWRRVLSAAVRDER</sequence>
<proteinExistence type="predicted"/>
<evidence type="ECO:0000313" key="3">
    <source>
        <dbReference type="Proteomes" id="UP000652761"/>
    </source>
</evidence>
<organism evidence="2 3">
    <name type="scientific">Colocasia esculenta</name>
    <name type="common">Wild taro</name>
    <name type="synonym">Arum esculentum</name>
    <dbReference type="NCBI Taxonomy" id="4460"/>
    <lineage>
        <taxon>Eukaryota</taxon>
        <taxon>Viridiplantae</taxon>
        <taxon>Streptophyta</taxon>
        <taxon>Embryophyta</taxon>
        <taxon>Tracheophyta</taxon>
        <taxon>Spermatophyta</taxon>
        <taxon>Magnoliopsida</taxon>
        <taxon>Liliopsida</taxon>
        <taxon>Araceae</taxon>
        <taxon>Aroideae</taxon>
        <taxon>Colocasieae</taxon>
        <taxon>Colocasia</taxon>
    </lineage>
</organism>
<evidence type="ECO:0000313" key="2">
    <source>
        <dbReference type="EMBL" id="MQL69948.1"/>
    </source>
</evidence>
<keyword evidence="3" id="KW-1185">Reference proteome</keyword>
<feature type="transmembrane region" description="Helical" evidence="1">
    <location>
        <begin position="170"/>
        <end position="194"/>
    </location>
</feature>